<keyword evidence="3" id="KW-0145">Chemotaxis</keyword>
<dbReference type="Pfam" id="PF02743">
    <property type="entry name" value="dCache_1"/>
    <property type="match status" value="1"/>
</dbReference>
<feature type="domain" description="Methyl-accepting transducer" evidence="11">
    <location>
        <begin position="812"/>
        <end position="1041"/>
    </location>
</feature>
<proteinExistence type="inferred from homology"/>
<dbReference type="InterPro" id="IPR051310">
    <property type="entry name" value="MCP_chemotaxis"/>
</dbReference>
<dbReference type="PROSITE" id="PS50885">
    <property type="entry name" value="HAMP"/>
    <property type="match status" value="5"/>
</dbReference>
<feature type="domain" description="HAMP" evidence="12">
    <location>
        <begin position="310"/>
        <end position="362"/>
    </location>
</feature>
<dbReference type="SUPFAM" id="SSF103190">
    <property type="entry name" value="Sensory domain-like"/>
    <property type="match status" value="1"/>
</dbReference>
<keyword evidence="8" id="KW-0807">Transducer</keyword>
<dbReference type="Gene3D" id="3.30.450.20">
    <property type="entry name" value="PAS domain"/>
    <property type="match status" value="1"/>
</dbReference>
<evidence type="ECO:0000313" key="14">
    <source>
        <dbReference type="Proteomes" id="UP000295008"/>
    </source>
</evidence>
<evidence type="ECO:0000313" key="13">
    <source>
        <dbReference type="EMBL" id="TCL57712.1"/>
    </source>
</evidence>
<dbReference type="RefSeq" id="WP_132017052.1">
    <property type="nucleotide sequence ID" value="NZ_SLUN01000045.1"/>
</dbReference>
<comment type="caution">
    <text evidence="13">The sequence shown here is derived from an EMBL/GenBank/DDBJ whole genome shotgun (WGS) entry which is preliminary data.</text>
</comment>
<dbReference type="GO" id="GO:0006935">
    <property type="term" value="P:chemotaxis"/>
    <property type="evidence" value="ECO:0007669"/>
    <property type="project" value="UniProtKB-KW"/>
</dbReference>
<dbReference type="CDD" id="cd11386">
    <property type="entry name" value="MCP_signal"/>
    <property type="match status" value="1"/>
</dbReference>
<dbReference type="InterPro" id="IPR029151">
    <property type="entry name" value="Sensor-like_sf"/>
</dbReference>
<protein>
    <submittedName>
        <fullName evidence="13">Methyl-accepting chemotaxis protein</fullName>
    </submittedName>
</protein>
<dbReference type="Pfam" id="PF18947">
    <property type="entry name" value="HAMP_2"/>
    <property type="match status" value="3"/>
</dbReference>
<comment type="similarity">
    <text evidence="7">Belongs to the methyl-accepting chemotaxis (MCP) protein family.</text>
</comment>
<organism evidence="13 14">
    <name type="scientific">Hydrogenispora ethanolica</name>
    <dbReference type="NCBI Taxonomy" id="1082276"/>
    <lineage>
        <taxon>Bacteria</taxon>
        <taxon>Bacillati</taxon>
        <taxon>Bacillota</taxon>
        <taxon>Hydrogenispora</taxon>
    </lineage>
</organism>
<feature type="transmembrane region" description="Helical" evidence="10">
    <location>
        <begin position="13"/>
        <end position="33"/>
    </location>
</feature>
<dbReference type="GO" id="GO:0004888">
    <property type="term" value="F:transmembrane signaling receptor activity"/>
    <property type="evidence" value="ECO:0007669"/>
    <property type="project" value="TreeGrafter"/>
</dbReference>
<evidence type="ECO:0000256" key="9">
    <source>
        <dbReference type="SAM" id="MobiDB-lite"/>
    </source>
</evidence>
<evidence type="ECO:0000256" key="4">
    <source>
        <dbReference type="ARBA" id="ARBA00022692"/>
    </source>
</evidence>
<dbReference type="OrthoDB" id="1862723at2"/>
<dbReference type="Proteomes" id="UP000295008">
    <property type="component" value="Unassembled WGS sequence"/>
</dbReference>
<feature type="domain" description="HAMP" evidence="12">
    <location>
        <begin position="661"/>
        <end position="716"/>
    </location>
</feature>
<dbReference type="PROSITE" id="PS50111">
    <property type="entry name" value="CHEMOTAXIS_TRANSDUC_2"/>
    <property type="match status" value="1"/>
</dbReference>
<dbReference type="Gene3D" id="1.10.8.500">
    <property type="entry name" value="HAMP domain in histidine kinase"/>
    <property type="match status" value="1"/>
</dbReference>
<dbReference type="Gene3D" id="1.10.287.950">
    <property type="entry name" value="Methyl-accepting chemotaxis protein"/>
    <property type="match status" value="1"/>
</dbReference>
<dbReference type="GO" id="GO:0007165">
    <property type="term" value="P:signal transduction"/>
    <property type="evidence" value="ECO:0007669"/>
    <property type="project" value="UniProtKB-KW"/>
</dbReference>
<comment type="subcellular location">
    <subcellularLocation>
        <location evidence="1">Cell membrane</location>
        <topology evidence="1">Multi-pass membrane protein</topology>
    </subcellularLocation>
</comment>
<feature type="transmembrane region" description="Helical" evidence="10">
    <location>
        <begin position="289"/>
        <end position="308"/>
    </location>
</feature>
<dbReference type="SMART" id="SM00304">
    <property type="entry name" value="HAMP"/>
    <property type="match status" value="5"/>
</dbReference>
<keyword evidence="4 10" id="KW-0812">Transmembrane</keyword>
<dbReference type="PANTHER" id="PTHR43531:SF11">
    <property type="entry name" value="METHYL-ACCEPTING CHEMOTAXIS PROTEIN 3"/>
    <property type="match status" value="1"/>
</dbReference>
<dbReference type="Gene3D" id="1.20.120.1530">
    <property type="match status" value="3"/>
</dbReference>
<dbReference type="FunFam" id="1.10.287.950:FF:000001">
    <property type="entry name" value="Methyl-accepting chemotaxis sensory transducer"/>
    <property type="match status" value="1"/>
</dbReference>
<dbReference type="InterPro" id="IPR033479">
    <property type="entry name" value="dCache_1"/>
</dbReference>
<dbReference type="Pfam" id="PF00672">
    <property type="entry name" value="HAMP"/>
    <property type="match status" value="1"/>
</dbReference>
<dbReference type="InterPro" id="IPR003660">
    <property type="entry name" value="HAMP_dom"/>
</dbReference>
<dbReference type="CDD" id="cd12914">
    <property type="entry name" value="PDC1_DGC_like"/>
    <property type="match status" value="1"/>
</dbReference>
<keyword evidence="14" id="KW-1185">Reference proteome</keyword>
<feature type="domain" description="HAMP" evidence="12">
    <location>
        <begin position="363"/>
        <end position="401"/>
    </location>
</feature>
<name>A0A4V2QBT7_HYDET</name>
<dbReference type="CDD" id="cd12912">
    <property type="entry name" value="PDC2_MCP_like"/>
    <property type="match status" value="1"/>
</dbReference>
<evidence type="ECO:0000256" key="1">
    <source>
        <dbReference type="ARBA" id="ARBA00004651"/>
    </source>
</evidence>
<dbReference type="PANTHER" id="PTHR43531">
    <property type="entry name" value="PROTEIN ICFG"/>
    <property type="match status" value="1"/>
</dbReference>
<keyword evidence="2" id="KW-1003">Cell membrane</keyword>
<evidence type="ECO:0000256" key="10">
    <source>
        <dbReference type="SAM" id="Phobius"/>
    </source>
</evidence>
<reference evidence="13 14" key="1">
    <citation type="submission" date="2019-03" db="EMBL/GenBank/DDBJ databases">
        <title>Genomic Encyclopedia of Type Strains, Phase IV (KMG-IV): sequencing the most valuable type-strain genomes for metagenomic binning, comparative biology and taxonomic classification.</title>
        <authorList>
            <person name="Goeker M."/>
        </authorList>
    </citation>
    <scope>NUCLEOTIDE SEQUENCE [LARGE SCALE GENOMIC DNA]</scope>
    <source>
        <strain evidence="13 14">LX-B</strain>
    </source>
</reference>
<feature type="domain" description="HAMP" evidence="12">
    <location>
        <begin position="440"/>
        <end position="492"/>
    </location>
</feature>
<accession>A0A4V2QBT7</accession>
<gene>
    <name evidence="13" type="ORF">EDC14_104516</name>
</gene>
<dbReference type="SMART" id="SM00283">
    <property type="entry name" value="MA"/>
    <property type="match status" value="1"/>
</dbReference>
<dbReference type="SUPFAM" id="SSF58104">
    <property type="entry name" value="Methyl-accepting chemotaxis protein (MCP) signaling domain"/>
    <property type="match status" value="1"/>
</dbReference>
<dbReference type="Pfam" id="PF00015">
    <property type="entry name" value="MCPsignal"/>
    <property type="match status" value="1"/>
</dbReference>
<dbReference type="CDD" id="cd06225">
    <property type="entry name" value="HAMP"/>
    <property type="match status" value="2"/>
</dbReference>
<feature type="region of interest" description="Disordered" evidence="9">
    <location>
        <begin position="1063"/>
        <end position="1105"/>
    </location>
</feature>
<dbReference type="GO" id="GO:0005886">
    <property type="term" value="C:plasma membrane"/>
    <property type="evidence" value="ECO:0007669"/>
    <property type="project" value="UniProtKB-SubCell"/>
</dbReference>
<evidence type="ECO:0000256" key="8">
    <source>
        <dbReference type="PROSITE-ProRule" id="PRU00284"/>
    </source>
</evidence>
<evidence type="ECO:0000256" key="6">
    <source>
        <dbReference type="ARBA" id="ARBA00023136"/>
    </source>
</evidence>
<dbReference type="SUPFAM" id="SSF158472">
    <property type="entry name" value="HAMP domain-like"/>
    <property type="match status" value="1"/>
</dbReference>
<evidence type="ECO:0000256" key="2">
    <source>
        <dbReference type="ARBA" id="ARBA00022475"/>
    </source>
</evidence>
<feature type="domain" description="HAMP" evidence="12">
    <location>
        <begin position="755"/>
        <end position="807"/>
    </location>
</feature>
<evidence type="ECO:0000256" key="3">
    <source>
        <dbReference type="ARBA" id="ARBA00022500"/>
    </source>
</evidence>
<evidence type="ECO:0000259" key="11">
    <source>
        <dbReference type="PROSITE" id="PS50111"/>
    </source>
</evidence>
<keyword evidence="6 10" id="KW-0472">Membrane</keyword>
<evidence type="ECO:0000256" key="7">
    <source>
        <dbReference type="ARBA" id="ARBA00029447"/>
    </source>
</evidence>
<keyword evidence="5 10" id="KW-1133">Transmembrane helix</keyword>
<evidence type="ECO:0000256" key="5">
    <source>
        <dbReference type="ARBA" id="ARBA00022989"/>
    </source>
</evidence>
<sequence>MKWFNDLPIRFKIVISTGILLILAFGAVGLVSYRAALDAMEQSTSSLMMNTAKNSAHLATREIETLMAKVEGLAVRQEIRSMNWPVQLAVLRAEMQRIGCYRMGVLDLDGNARYTSGEPKNLAERPFFQKARQGITNISEPLTSKNDQKTVVVIASPIRDQAGQVRGVLFATFDWFGVGQLIKNIEVAGGQGYAFILDQNGTTIAHPRTELVVRQDNSFANVKKDPRLKELVALEQRMVKGESGVGGYPYQGSARLMAYAPLPGIGWSLAITAPKAVLFKGAYDLGRNFLLISLTALVLVLGSIFWITRTYVSRPIARLLQAAKQLAAGDIRVNVAASSGDEIGDLMHAFDEMTANIREQAQVAGRIAAGDLDVAIRARSDADILSHSLSRMAESLRNLIAEADRLTHSAISGDLRARGDQARFEGAYAAIIAGFNQTLDAVIQPLQMTAGYISQIGRGEIPAKITDNYPGDFRQIKESINACIDGLGALVESNAVLQRMALNDFTLDLEGDYPGVYGEITHAIHEVRECLLTIQRVTNALARGDFHALPLLKEAGKRSENDQLLPAFVAMMESVQGLIHESLRLSEAAVAGKLEARGDAAQFAGDYGRVIAGFNQTLDAIVAPLQDAMKVLQKMGVNDFSLEMDREQYQGMLRQFAAEINAVRDRLLSLQDIAVRVAGGDTSRLAEFREIGKRSEHDQLLPAFTAMMQSIQNLIDEVNRLSGAALAGDLTVRGDAGRFAGGYQKIVTGFNQTLDAVLAPIAEASGVLQQIAEGNLDTGVTGAYQGDHARIARAVNHTLSSFNQVLLELDRAAAQVAIGAEHISDSSQVLSQAATEQASTVQEITASMTEIAAQTRQNAVNAGQANQLSGAAQEQAALGNDRMQQMLAAMAEIAAASTDISKIIKVIDEIAFQTNILALNAAVEAARAGQHGKGFAVVAEEVRNLAARSATAAKETTALIEGSVRKVAAGTAIANETAEALTRIVEGVSQTAVLVGEIAAASNEQATGIAQVNQGLHQVAQVTQTHTATTEQSAAASEELASQAERLKGMLLRFKLKGNSVPAGDSALADPARDGAGETIRPSRRPVAAAGGDQPLPNPLDFGKY</sequence>
<dbReference type="InterPro" id="IPR004089">
    <property type="entry name" value="MCPsignal_dom"/>
</dbReference>
<dbReference type="AlphaFoldDB" id="A0A4V2QBT7"/>
<dbReference type="EMBL" id="SLUN01000045">
    <property type="protein sequence ID" value="TCL57712.1"/>
    <property type="molecule type" value="Genomic_DNA"/>
</dbReference>
<evidence type="ECO:0000259" key="12">
    <source>
        <dbReference type="PROSITE" id="PS50885"/>
    </source>
</evidence>